<keyword evidence="3" id="KW-0175">Coiled coil</keyword>
<dbReference type="InterPro" id="IPR002777">
    <property type="entry name" value="PFD_beta-like"/>
</dbReference>
<evidence type="ECO:0000313" key="5">
    <source>
        <dbReference type="EMBL" id="WVZ99370.1"/>
    </source>
</evidence>
<evidence type="ECO:0000313" key="6">
    <source>
        <dbReference type="Proteomes" id="UP001341281"/>
    </source>
</evidence>
<feature type="region of interest" description="Disordered" evidence="4">
    <location>
        <begin position="1"/>
        <end position="65"/>
    </location>
</feature>
<gene>
    <name evidence="5" type="ORF">U9M48_044691</name>
</gene>
<dbReference type="GO" id="GO:0016272">
    <property type="term" value="C:prefoldin complex"/>
    <property type="evidence" value="ECO:0007669"/>
    <property type="project" value="InterPro"/>
</dbReference>
<dbReference type="InterPro" id="IPR027235">
    <property type="entry name" value="PFD2"/>
</dbReference>
<protein>
    <recommendedName>
        <fullName evidence="7">Prefoldin subunit 2</fullName>
    </recommendedName>
</protein>
<feature type="compositionally biased region" description="Polar residues" evidence="4">
    <location>
        <begin position="44"/>
        <end position="53"/>
    </location>
</feature>
<evidence type="ECO:0000256" key="3">
    <source>
        <dbReference type="SAM" id="Coils"/>
    </source>
</evidence>
<accession>A0AAQ3XII3</accession>
<dbReference type="GO" id="GO:0006457">
    <property type="term" value="P:protein folding"/>
    <property type="evidence" value="ECO:0007669"/>
    <property type="project" value="InterPro"/>
</dbReference>
<dbReference type="PANTHER" id="PTHR13303">
    <property type="entry name" value="PREFOLDIN SUBUNIT 2"/>
    <property type="match status" value="1"/>
</dbReference>
<evidence type="ECO:0008006" key="7">
    <source>
        <dbReference type="Google" id="ProtNLM"/>
    </source>
</evidence>
<dbReference type="GO" id="GO:0009409">
    <property type="term" value="P:response to cold"/>
    <property type="evidence" value="ECO:0007669"/>
    <property type="project" value="UniProtKB-ARBA"/>
</dbReference>
<organism evidence="5 6">
    <name type="scientific">Paspalum notatum var. saurae</name>
    <dbReference type="NCBI Taxonomy" id="547442"/>
    <lineage>
        <taxon>Eukaryota</taxon>
        <taxon>Viridiplantae</taxon>
        <taxon>Streptophyta</taxon>
        <taxon>Embryophyta</taxon>
        <taxon>Tracheophyta</taxon>
        <taxon>Spermatophyta</taxon>
        <taxon>Magnoliopsida</taxon>
        <taxon>Liliopsida</taxon>
        <taxon>Poales</taxon>
        <taxon>Poaceae</taxon>
        <taxon>PACMAD clade</taxon>
        <taxon>Panicoideae</taxon>
        <taxon>Andropogonodae</taxon>
        <taxon>Paspaleae</taxon>
        <taxon>Paspalinae</taxon>
        <taxon>Paspalum</taxon>
    </lineage>
</organism>
<dbReference type="Pfam" id="PF01920">
    <property type="entry name" value="Prefoldin_2"/>
    <property type="match status" value="1"/>
</dbReference>
<feature type="coiled-coil region" evidence="3">
    <location>
        <begin position="200"/>
        <end position="227"/>
    </location>
</feature>
<keyword evidence="2" id="KW-0143">Chaperone</keyword>
<proteinExistence type="inferred from homology"/>
<keyword evidence="6" id="KW-1185">Reference proteome</keyword>
<dbReference type="CDD" id="cd23163">
    <property type="entry name" value="Prefoldin_2"/>
    <property type="match status" value="1"/>
</dbReference>
<evidence type="ECO:0000256" key="1">
    <source>
        <dbReference type="ARBA" id="ARBA00008045"/>
    </source>
</evidence>
<sequence length="261" mass="29388">MQQASRAPVLGVDLGLPSRLGSPASPRPLAATERRRHRPPPPQAASSNDGNRCSTSNFSPQSPPPPHSIPFSLLGSWFQRRLQVVLLSTAGRAERLQLFIVRRVSIRLNFCDILLRAYLHYKENVKQSYREAINEQVIANTYANMRTEMNQLYTKITELEMEVNEHSLVIGAIEPLDPSRRCYRMIGGVKDHQGAVKRNKEGLEEVIARMHEALERKKKEITDFEIKYKIRIQKADNDAEEEGVKKEGTAQGVLVGSAGHV</sequence>
<dbReference type="Proteomes" id="UP001341281">
    <property type="component" value="Chromosome 10"/>
</dbReference>
<evidence type="ECO:0000256" key="2">
    <source>
        <dbReference type="ARBA" id="ARBA00023186"/>
    </source>
</evidence>
<dbReference type="SUPFAM" id="SSF46579">
    <property type="entry name" value="Prefoldin"/>
    <property type="match status" value="1"/>
</dbReference>
<dbReference type="EMBL" id="CP144754">
    <property type="protein sequence ID" value="WVZ99370.1"/>
    <property type="molecule type" value="Genomic_DNA"/>
</dbReference>
<dbReference type="InterPro" id="IPR009053">
    <property type="entry name" value="Prefoldin"/>
</dbReference>
<name>A0AAQ3XII3_PASNO</name>
<comment type="similarity">
    <text evidence="1">Belongs to the prefoldin subunit beta family.</text>
</comment>
<reference evidence="5 6" key="1">
    <citation type="submission" date="2024-02" db="EMBL/GenBank/DDBJ databases">
        <title>High-quality chromosome-scale genome assembly of Pensacola bahiagrass (Paspalum notatum Flugge var. saurae).</title>
        <authorList>
            <person name="Vega J.M."/>
            <person name="Podio M."/>
            <person name="Orjuela J."/>
            <person name="Siena L.A."/>
            <person name="Pessino S.C."/>
            <person name="Combes M.C."/>
            <person name="Mariac C."/>
            <person name="Albertini E."/>
            <person name="Pupilli F."/>
            <person name="Ortiz J.P.A."/>
            <person name="Leblanc O."/>
        </authorList>
    </citation>
    <scope>NUCLEOTIDE SEQUENCE [LARGE SCALE GENOMIC DNA]</scope>
    <source>
        <strain evidence="5">R1</strain>
        <tissue evidence="5">Leaf</tissue>
    </source>
</reference>
<dbReference type="FunFam" id="1.10.287.370:FF:000002">
    <property type="entry name" value="Prefoldin subunit 2"/>
    <property type="match status" value="1"/>
</dbReference>
<dbReference type="GO" id="GO:0051082">
    <property type="term" value="F:unfolded protein binding"/>
    <property type="evidence" value="ECO:0007669"/>
    <property type="project" value="InterPro"/>
</dbReference>
<evidence type="ECO:0000256" key="4">
    <source>
        <dbReference type="SAM" id="MobiDB-lite"/>
    </source>
</evidence>
<dbReference type="Gene3D" id="1.10.287.370">
    <property type="match status" value="1"/>
</dbReference>
<dbReference type="AlphaFoldDB" id="A0AAQ3XII3"/>